<dbReference type="Proteomes" id="UP000275027">
    <property type="component" value="Unassembled WGS sequence"/>
</dbReference>
<dbReference type="EMBL" id="PJND01000013">
    <property type="protein sequence ID" value="PKW19988.1"/>
    <property type="molecule type" value="Genomic_DNA"/>
</dbReference>
<evidence type="ECO:0000313" key="3">
    <source>
        <dbReference type="EMBL" id="RLJ22973.1"/>
    </source>
</evidence>
<dbReference type="Pfam" id="PF14080">
    <property type="entry name" value="DUF4261"/>
    <property type="match status" value="1"/>
</dbReference>
<accession>A0A497UE72</accession>
<gene>
    <name evidence="2" type="ORF">B0G92_3337</name>
    <name evidence="3" type="ORF">CLV50_3339</name>
</gene>
<reference evidence="2 4" key="1">
    <citation type="submission" date="2017-12" db="EMBL/GenBank/DDBJ databases">
        <title>Genomic Encyclopedia of Type Strains, Phase III (KMG-III): the genomes of soil and plant-associated and newly described type strains.</title>
        <authorList>
            <person name="Whitman W."/>
        </authorList>
    </citation>
    <scope>NUCLEOTIDE SEQUENCE [LARGE SCALE GENOMIC DNA]</scope>
    <source>
        <strain evidence="2 4">IP-10</strain>
    </source>
</reference>
<keyword evidence="4" id="KW-1185">Reference proteome</keyword>
<dbReference type="RefSeq" id="WP_101473051.1">
    <property type="nucleotide sequence ID" value="NZ_PJND01000013.1"/>
</dbReference>
<feature type="domain" description="DUF4261" evidence="1">
    <location>
        <begin position="185"/>
        <end position="259"/>
    </location>
</feature>
<evidence type="ECO:0000313" key="2">
    <source>
        <dbReference type="EMBL" id="PKW19988.1"/>
    </source>
</evidence>
<comment type="caution">
    <text evidence="3">The sequence shown here is derived from an EMBL/GenBank/DDBJ whole genome shotgun (WGS) entry which is preliminary data.</text>
</comment>
<proteinExistence type="predicted"/>
<sequence>MGFFTKKEKKEETAKSNLLLAMPMFNNGERFDIDKVIAYLQSDWGIDVTDIDKSTEAASFYVQGETVVLATVAAQIPMGDIQGAAQYAYNWPTAVKDLENHNVHGLVTILSSNTTAKERFGILTKVLTAILATSNCIGVYQGTQSLLIPKAQYLDSAEALKSNQIPLDLWIYIGIRRGEQTNSAYSYGLTAFDKLEMEFVNAPLGLRELHTFLSQICAYVINSNVTFKSGETLGYTAEQKIKITQSKGKFVEGESFKLEL</sequence>
<dbReference type="AlphaFoldDB" id="A0A497UE72"/>
<name>A0A497UE72_9FLAO</name>
<protein>
    <submittedName>
        <fullName evidence="3">Uncharacterized protein DUF4261</fullName>
    </submittedName>
</protein>
<dbReference type="EMBL" id="RCCB01000017">
    <property type="protein sequence ID" value="RLJ22973.1"/>
    <property type="molecule type" value="Genomic_DNA"/>
</dbReference>
<evidence type="ECO:0000313" key="4">
    <source>
        <dbReference type="Proteomes" id="UP000233767"/>
    </source>
</evidence>
<dbReference type="InterPro" id="IPR025357">
    <property type="entry name" value="DUF4261"/>
</dbReference>
<evidence type="ECO:0000313" key="5">
    <source>
        <dbReference type="Proteomes" id="UP000275027"/>
    </source>
</evidence>
<organism evidence="3 5">
    <name type="scientific">Flavobacterium lindanitolerans</name>
    <dbReference type="NCBI Taxonomy" id="428988"/>
    <lineage>
        <taxon>Bacteria</taxon>
        <taxon>Pseudomonadati</taxon>
        <taxon>Bacteroidota</taxon>
        <taxon>Flavobacteriia</taxon>
        <taxon>Flavobacteriales</taxon>
        <taxon>Flavobacteriaceae</taxon>
        <taxon>Flavobacterium</taxon>
    </lineage>
</organism>
<evidence type="ECO:0000259" key="1">
    <source>
        <dbReference type="Pfam" id="PF14080"/>
    </source>
</evidence>
<reference evidence="3 5" key="2">
    <citation type="submission" date="2018-10" db="EMBL/GenBank/DDBJ databases">
        <title>Genomic Encyclopedia of Archaeal and Bacterial Type Strains, Phase II (KMG-II): from individual species to whole genera.</title>
        <authorList>
            <person name="Goeker M."/>
        </authorList>
    </citation>
    <scope>NUCLEOTIDE SEQUENCE [LARGE SCALE GENOMIC DNA]</scope>
    <source>
        <strain evidence="3 5">DSM 21886</strain>
    </source>
</reference>
<dbReference type="Proteomes" id="UP000233767">
    <property type="component" value="Unassembled WGS sequence"/>
</dbReference>